<dbReference type="Proteomes" id="UP000704712">
    <property type="component" value="Unassembled WGS sequence"/>
</dbReference>
<dbReference type="AlphaFoldDB" id="A0A833T3C4"/>
<dbReference type="Proteomes" id="UP000602510">
    <property type="component" value="Unassembled WGS sequence"/>
</dbReference>
<proteinExistence type="predicted"/>
<name>A0A833T3C4_PHYIN</name>
<evidence type="ECO:0000313" key="1">
    <source>
        <dbReference type="EMBL" id="KAF4038400.1"/>
    </source>
</evidence>
<accession>A0A833T3C4</accession>
<evidence type="ECO:0000313" key="3">
    <source>
        <dbReference type="Proteomes" id="UP000602510"/>
    </source>
</evidence>
<comment type="caution">
    <text evidence="1">The sequence shown here is derived from an EMBL/GenBank/DDBJ whole genome shotgun (WGS) entry which is preliminary data.</text>
</comment>
<dbReference type="EMBL" id="WSZM01000198">
    <property type="protein sequence ID" value="KAF4038400.1"/>
    <property type="molecule type" value="Genomic_DNA"/>
</dbReference>
<evidence type="ECO:0000313" key="2">
    <source>
        <dbReference type="EMBL" id="KAF4143374.1"/>
    </source>
</evidence>
<keyword evidence="3" id="KW-1185">Reference proteome</keyword>
<reference evidence="1" key="1">
    <citation type="submission" date="2020-04" db="EMBL/GenBank/DDBJ databases">
        <title>Hybrid Assembly of Korean Phytophthora infestans isolates.</title>
        <authorList>
            <person name="Prokchorchik M."/>
            <person name="Lee Y."/>
            <person name="Seo J."/>
            <person name="Cho J.-H."/>
            <person name="Park Y.-E."/>
            <person name="Jang D.-C."/>
            <person name="Im J.-S."/>
            <person name="Choi J.-G."/>
            <person name="Park H.-J."/>
            <person name="Lee G.-B."/>
            <person name="Lee Y.-G."/>
            <person name="Hong S.-Y."/>
            <person name="Cho K."/>
            <person name="Sohn K.H."/>
        </authorList>
    </citation>
    <scope>NUCLEOTIDE SEQUENCE</scope>
    <source>
        <strain evidence="1">KR_1_A1</strain>
        <strain evidence="2">KR_2_A2</strain>
    </source>
</reference>
<dbReference type="EMBL" id="JAACNO010001023">
    <property type="protein sequence ID" value="KAF4143374.1"/>
    <property type="molecule type" value="Genomic_DNA"/>
</dbReference>
<organism evidence="1 3">
    <name type="scientific">Phytophthora infestans</name>
    <name type="common">Potato late blight agent</name>
    <name type="synonym">Botrytis infestans</name>
    <dbReference type="NCBI Taxonomy" id="4787"/>
    <lineage>
        <taxon>Eukaryota</taxon>
        <taxon>Sar</taxon>
        <taxon>Stramenopiles</taxon>
        <taxon>Oomycota</taxon>
        <taxon>Peronosporomycetes</taxon>
        <taxon>Peronosporales</taxon>
        <taxon>Peronosporaceae</taxon>
        <taxon>Phytophthora</taxon>
    </lineage>
</organism>
<sequence>MVAASSGSNDSCTQAQLDTIHSMATTGFVETNLGICNVLTDYQVYPFKNPPTGQFQKQICSSLFCQLGIRQFITNPKFPICYKKIKGKKLSVQRHLQTICPDLSLNFEGFQDFTDVRIVHRAV</sequence>
<protein>
    <submittedName>
        <fullName evidence="1">Uncharacterized protein</fullName>
    </submittedName>
</protein>
<gene>
    <name evidence="1" type="ORF">GN244_ATG09472</name>
    <name evidence="2" type="ORF">GN958_ATG07440</name>
</gene>